<accession>A0A6N1X323</accession>
<dbReference type="KEGG" id="aant:HUK68_05770"/>
<keyword evidence="1" id="KW-0812">Transmembrane</keyword>
<dbReference type="AlphaFoldDB" id="A0A6N1X323"/>
<evidence type="ECO:0000313" key="3">
    <source>
        <dbReference type="Proteomes" id="UP000509579"/>
    </source>
</evidence>
<dbReference type="Proteomes" id="UP000509579">
    <property type="component" value="Chromosome"/>
</dbReference>
<reference evidence="2 3" key="1">
    <citation type="submission" date="2020-06" db="EMBL/GenBank/DDBJ databases">
        <title>Acidovorax antarctica sp. nov., isolated from Corinth ice sheet soil, Antarctic Fields Peninsula.</title>
        <authorList>
            <person name="Xu Q."/>
            <person name="Peng F."/>
        </authorList>
    </citation>
    <scope>NUCLEOTIDE SEQUENCE [LARGE SCALE GENOMIC DNA]</scope>
    <source>
        <strain evidence="2 3">16-35-5</strain>
    </source>
</reference>
<keyword evidence="3" id="KW-1185">Reference proteome</keyword>
<evidence type="ECO:0000313" key="2">
    <source>
        <dbReference type="EMBL" id="QKV52452.1"/>
    </source>
</evidence>
<proteinExistence type="predicted"/>
<evidence type="ECO:0000256" key="1">
    <source>
        <dbReference type="SAM" id="Phobius"/>
    </source>
</evidence>
<feature type="transmembrane region" description="Helical" evidence="1">
    <location>
        <begin position="60"/>
        <end position="80"/>
    </location>
</feature>
<keyword evidence="1" id="KW-0472">Membrane</keyword>
<sequence length="85" mass="8781">MPRNTLEFHALDLQDASNHPDLNDPTLSAPAGIPDIVICDMAPPAEFQWVVDGSPAVWDASLAAAVTAGVGILIGIGVLLHEALG</sequence>
<dbReference type="EMBL" id="CP054840">
    <property type="protein sequence ID" value="QKV52452.1"/>
    <property type="molecule type" value="Genomic_DNA"/>
</dbReference>
<keyword evidence="1" id="KW-1133">Transmembrane helix</keyword>
<protein>
    <submittedName>
        <fullName evidence="2">Uncharacterized protein</fullName>
    </submittedName>
</protein>
<organism evidence="2 3">
    <name type="scientific">Comamonas antarctica</name>
    <dbReference type="NCBI Taxonomy" id="2743470"/>
    <lineage>
        <taxon>Bacteria</taxon>
        <taxon>Pseudomonadati</taxon>
        <taxon>Pseudomonadota</taxon>
        <taxon>Betaproteobacteria</taxon>
        <taxon>Burkholderiales</taxon>
        <taxon>Comamonadaceae</taxon>
        <taxon>Comamonas</taxon>
    </lineage>
</organism>
<name>A0A6N1X323_9BURK</name>
<dbReference type="RefSeq" id="WP_175503333.1">
    <property type="nucleotide sequence ID" value="NZ_CAURQT010000034.1"/>
</dbReference>
<gene>
    <name evidence="2" type="ORF">HUK68_05770</name>
</gene>